<dbReference type="Proteomes" id="UP001172778">
    <property type="component" value="Unassembled WGS sequence"/>
</dbReference>
<comment type="caution">
    <text evidence="2">The sequence shown here is derived from an EMBL/GenBank/DDBJ whole genome shotgun (WGS) entry which is preliminary data.</text>
</comment>
<dbReference type="RefSeq" id="WP_284102708.1">
    <property type="nucleotide sequence ID" value="NZ_JARRAF010000037.1"/>
</dbReference>
<sequence length="439" mass="48770">MFCRWTVLTLSLLTVGPALAADVARLRFIQGSWVNLRADAGQNAAVITQLTINTEVALLGEQNKSCEISWQDKRGFVPCRLLSEKKLTIAEFERYLPGGSENVRYSAPRLFWLAPSAARLVAAGESFWESMLTPAQKLKEAPVRYASRLGKPIPEIHPETDKVPPLVRYPIPEFDAMKALLKAGIVVAPEKKPVYVRWPDAEAAHKADRLGSMGEAASLLDGLIALAKPTAISPSLFKRDADLAPPGVGIEALSALFQFKETLKPLAGPRWEWTDYREIDPHYSGAWDLGSFELRLDHPVYEHRIGSKGEVGVYEWMVTDKWEPNFVGTDCFDGFIEPQGKQLMPGYAKVSKPLTWFYTAAALPHKKATVVSRTLKFPKHDSVNRLEIRDIDLNGDKVPDLALWQVMDSDGLRLSAHILLANIGGVWTLISGERESICT</sequence>
<gene>
    <name evidence="2" type="ORF">PZA18_20325</name>
</gene>
<dbReference type="Gene3D" id="2.30.30.40">
    <property type="entry name" value="SH3 Domains"/>
    <property type="match status" value="1"/>
</dbReference>
<accession>A0ABT7E2B2</accession>
<feature type="chain" id="PRO_5045489888" evidence="1">
    <location>
        <begin position="21"/>
        <end position="439"/>
    </location>
</feature>
<feature type="signal peptide" evidence="1">
    <location>
        <begin position="1"/>
        <end position="20"/>
    </location>
</feature>
<name>A0ABT7E2B2_9NEIS</name>
<organism evidence="2 3">
    <name type="scientific">Parachitinimonas caeni</name>
    <dbReference type="NCBI Taxonomy" id="3031301"/>
    <lineage>
        <taxon>Bacteria</taxon>
        <taxon>Pseudomonadati</taxon>
        <taxon>Pseudomonadota</taxon>
        <taxon>Betaproteobacteria</taxon>
        <taxon>Neisseriales</taxon>
        <taxon>Chitinibacteraceae</taxon>
        <taxon>Parachitinimonas</taxon>
    </lineage>
</organism>
<keyword evidence="3" id="KW-1185">Reference proteome</keyword>
<keyword evidence="1" id="KW-0732">Signal</keyword>
<protein>
    <submittedName>
        <fullName evidence="2">SH3 domain-containing protein</fullName>
    </submittedName>
</protein>
<dbReference type="EMBL" id="JARRAF010000037">
    <property type="protein sequence ID" value="MDK2126389.1"/>
    <property type="molecule type" value="Genomic_DNA"/>
</dbReference>
<proteinExistence type="predicted"/>
<evidence type="ECO:0000256" key="1">
    <source>
        <dbReference type="SAM" id="SignalP"/>
    </source>
</evidence>
<reference evidence="2" key="1">
    <citation type="submission" date="2023-03" db="EMBL/GenBank/DDBJ databases">
        <title>Chitinimonas shenzhenensis gen. nov., sp. nov., a novel member of family Burkholderiaceae isolated from activated sludge collected in Shen Zhen, China.</title>
        <authorList>
            <person name="Wang X."/>
        </authorList>
    </citation>
    <scope>NUCLEOTIDE SEQUENCE</scope>
    <source>
        <strain evidence="2">DQS-5</strain>
    </source>
</reference>
<evidence type="ECO:0000313" key="2">
    <source>
        <dbReference type="EMBL" id="MDK2126389.1"/>
    </source>
</evidence>
<evidence type="ECO:0000313" key="3">
    <source>
        <dbReference type="Proteomes" id="UP001172778"/>
    </source>
</evidence>